<evidence type="ECO:0000256" key="7">
    <source>
        <dbReference type="ARBA" id="ARBA00022798"/>
    </source>
</evidence>
<evidence type="ECO:0000313" key="13">
    <source>
        <dbReference type="EMBL" id="RDB23447.1"/>
    </source>
</evidence>
<evidence type="ECO:0000256" key="10">
    <source>
        <dbReference type="RuleBase" id="RU003733"/>
    </source>
</evidence>
<dbReference type="NCBIfam" id="TIGR01311">
    <property type="entry name" value="glycerol_kin"/>
    <property type="match status" value="1"/>
</dbReference>
<dbReference type="SUPFAM" id="SSF53067">
    <property type="entry name" value="Actin-like ATPase domain"/>
    <property type="match status" value="2"/>
</dbReference>
<evidence type="ECO:0000256" key="4">
    <source>
        <dbReference type="ARBA" id="ARBA00022679"/>
    </source>
</evidence>
<dbReference type="GO" id="GO:0046167">
    <property type="term" value="P:glycerol-3-phosphate biosynthetic process"/>
    <property type="evidence" value="ECO:0007669"/>
    <property type="project" value="TreeGrafter"/>
</dbReference>
<dbReference type="InterPro" id="IPR018485">
    <property type="entry name" value="FGGY_C"/>
</dbReference>
<feature type="domain" description="Carbohydrate kinase FGGY N-terminal" evidence="11">
    <location>
        <begin position="11"/>
        <end position="277"/>
    </location>
</feature>
<evidence type="ECO:0000256" key="6">
    <source>
        <dbReference type="ARBA" id="ARBA00022777"/>
    </source>
</evidence>
<evidence type="ECO:0000256" key="5">
    <source>
        <dbReference type="ARBA" id="ARBA00022741"/>
    </source>
</evidence>
<organism evidence="13 14">
    <name type="scientific">Hypsizygus marmoreus</name>
    <name type="common">White beech mushroom</name>
    <name type="synonym">Agaricus marmoreus</name>
    <dbReference type="NCBI Taxonomy" id="39966"/>
    <lineage>
        <taxon>Eukaryota</taxon>
        <taxon>Fungi</taxon>
        <taxon>Dikarya</taxon>
        <taxon>Basidiomycota</taxon>
        <taxon>Agaricomycotina</taxon>
        <taxon>Agaricomycetes</taxon>
        <taxon>Agaricomycetidae</taxon>
        <taxon>Agaricales</taxon>
        <taxon>Tricholomatineae</taxon>
        <taxon>Lyophyllaceae</taxon>
        <taxon>Hypsizygus</taxon>
    </lineage>
</organism>
<dbReference type="PANTHER" id="PTHR10196:SF69">
    <property type="entry name" value="GLYCEROL KINASE"/>
    <property type="match status" value="1"/>
</dbReference>
<dbReference type="OrthoDB" id="5422795at2759"/>
<keyword evidence="14" id="KW-1185">Reference proteome</keyword>
<keyword evidence="8" id="KW-0067">ATP-binding</keyword>
<keyword evidence="7" id="KW-0319">Glycerol metabolism</keyword>
<evidence type="ECO:0000256" key="3">
    <source>
        <dbReference type="ARBA" id="ARBA00012099"/>
    </source>
</evidence>
<accession>A0A369JSB5</accession>
<comment type="similarity">
    <text evidence="2 10">Belongs to the FGGY kinase family.</text>
</comment>
<dbReference type="Proteomes" id="UP000076154">
    <property type="component" value="Unassembled WGS sequence"/>
</dbReference>
<comment type="caution">
    <text evidence="13">The sequence shown here is derived from an EMBL/GenBank/DDBJ whole genome shotgun (WGS) entry which is preliminary data.</text>
</comment>
<dbReference type="Gene3D" id="3.30.420.40">
    <property type="match status" value="2"/>
</dbReference>
<keyword evidence="6 10" id="KW-0418">Kinase</keyword>
<dbReference type="InterPro" id="IPR005999">
    <property type="entry name" value="Glycerol_kin"/>
</dbReference>
<comment type="pathway">
    <text evidence="1">Polyol metabolism; glycerol degradation via glycerol kinase pathway; sn-glycerol 3-phosphate from glycerol: step 1/1.</text>
</comment>
<dbReference type="PROSITE" id="PS00445">
    <property type="entry name" value="FGGY_KINASES_2"/>
    <property type="match status" value="1"/>
</dbReference>
<evidence type="ECO:0000256" key="9">
    <source>
        <dbReference type="ARBA" id="ARBA00043149"/>
    </source>
</evidence>
<dbReference type="GO" id="GO:0005739">
    <property type="term" value="C:mitochondrion"/>
    <property type="evidence" value="ECO:0007669"/>
    <property type="project" value="TreeGrafter"/>
</dbReference>
<sequence length="536" mass="58361">MAALKQGEFVGSLDCGTTSVRFIVFDKHADIVAQHQLEFPQYYPHPGWHEHDVVEIKETADLCIEETIKNLEAAGWAKESLKVIGVTNQRETTVAWSRKTGQPLCKAIVWADSRTKHTVAQYSQKLEETGVQVKPGEWRKGKDGVEALRQITGLPLSTYFSAIKLRWMIDHHPNVSEAHEADDLLFGTIESWIAYHLLGGVEKSIHISEVTNASRTLLLNMTTLEWELPLLDFFGLRKSILPKLVSTSEVYGNIAYGPLTGVPIGGLVGDQQGALIGNKCLTKGEAKCTYGTGAFLLFCTGGEIVKSTHGLLSTVAYQAGPNAKPVYALEGSIAVAGSAIKWLRDSMNIITSAADVNDLAAKESDTGGLYFVTAFSGLLAPYWDPGAAGILIGISQYTNPSHIARATLEANAFQTHAIIESMKLDSGTDLKHLKVDGGMTNGDLAMSILADVGGFSVIRPEMRESTALGSALLAGSAINLFGWDISKPETLSEVNTNGNREFLPGLKEEERKKKWEGWQRAVERSKGWDISEDDDE</sequence>
<dbReference type="InterPro" id="IPR043129">
    <property type="entry name" value="ATPase_NBD"/>
</dbReference>
<dbReference type="GO" id="GO:0006641">
    <property type="term" value="P:triglyceride metabolic process"/>
    <property type="evidence" value="ECO:0007669"/>
    <property type="project" value="TreeGrafter"/>
</dbReference>
<dbReference type="AlphaFoldDB" id="A0A369JSB5"/>
<evidence type="ECO:0000256" key="2">
    <source>
        <dbReference type="ARBA" id="ARBA00009156"/>
    </source>
</evidence>
<dbReference type="UniPathway" id="UPA00618">
    <property type="reaction ID" value="UER00672"/>
</dbReference>
<evidence type="ECO:0000259" key="11">
    <source>
        <dbReference type="Pfam" id="PF00370"/>
    </source>
</evidence>
<name>A0A369JSB5_HYPMA</name>
<dbReference type="GO" id="GO:0019563">
    <property type="term" value="P:glycerol catabolic process"/>
    <property type="evidence" value="ECO:0007669"/>
    <property type="project" value="UniProtKB-UniPathway"/>
</dbReference>
<evidence type="ECO:0000313" key="14">
    <source>
        <dbReference type="Proteomes" id="UP000076154"/>
    </source>
</evidence>
<dbReference type="STRING" id="39966.A0A369JSB5"/>
<dbReference type="GO" id="GO:0005524">
    <property type="term" value="F:ATP binding"/>
    <property type="evidence" value="ECO:0007669"/>
    <property type="project" value="UniProtKB-KW"/>
</dbReference>
<dbReference type="InterPro" id="IPR042018">
    <property type="entry name" value="GK1-3_metazoan-type"/>
</dbReference>
<dbReference type="InterPro" id="IPR018484">
    <property type="entry name" value="FGGY_N"/>
</dbReference>
<dbReference type="FunFam" id="3.30.420.40:FF:000086">
    <property type="entry name" value="Glycerol kinase"/>
    <property type="match status" value="1"/>
</dbReference>
<dbReference type="EC" id="2.7.1.30" evidence="3"/>
<dbReference type="Pfam" id="PF00370">
    <property type="entry name" value="FGGY_N"/>
    <property type="match status" value="1"/>
</dbReference>
<dbReference type="EMBL" id="LUEZ02000046">
    <property type="protein sequence ID" value="RDB23447.1"/>
    <property type="molecule type" value="Genomic_DNA"/>
</dbReference>
<dbReference type="FunFam" id="3.30.420.40:FF:000108">
    <property type="entry name" value="Glycerol kinase, glycosomal"/>
    <property type="match status" value="1"/>
</dbReference>
<dbReference type="InterPro" id="IPR018483">
    <property type="entry name" value="Carb_kinase_FGGY_CS"/>
</dbReference>
<dbReference type="Pfam" id="PF02782">
    <property type="entry name" value="FGGY_C"/>
    <property type="match status" value="1"/>
</dbReference>
<keyword evidence="5" id="KW-0547">Nucleotide-binding</keyword>
<dbReference type="NCBIfam" id="NF000756">
    <property type="entry name" value="PRK00047.1"/>
    <property type="match status" value="1"/>
</dbReference>
<dbReference type="PIRSF" id="PIRSF000538">
    <property type="entry name" value="GlpK"/>
    <property type="match status" value="1"/>
</dbReference>
<dbReference type="PANTHER" id="PTHR10196">
    <property type="entry name" value="SUGAR KINASE"/>
    <property type="match status" value="1"/>
</dbReference>
<dbReference type="InParanoid" id="A0A369JSB5"/>
<dbReference type="CDD" id="cd07792">
    <property type="entry name" value="ASKHA_NBD_FGGY_GK1-3-like"/>
    <property type="match status" value="1"/>
</dbReference>
<dbReference type="InterPro" id="IPR000577">
    <property type="entry name" value="Carb_kinase_FGGY"/>
</dbReference>
<feature type="domain" description="Carbohydrate kinase FGGY C-terminal" evidence="12">
    <location>
        <begin position="286"/>
        <end position="477"/>
    </location>
</feature>
<proteinExistence type="inferred from homology"/>
<dbReference type="PROSITE" id="PS00933">
    <property type="entry name" value="FGGY_KINASES_1"/>
    <property type="match status" value="1"/>
</dbReference>
<evidence type="ECO:0000256" key="1">
    <source>
        <dbReference type="ARBA" id="ARBA00005190"/>
    </source>
</evidence>
<gene>
    <name evidence="13" type="primary">Gk</name>
    <name evidence="13" type="ORF">Hypma_009186</name>
</gene>
<evidence type="ECO:0000256" key="8">
    <source>
        <dbReference type="ARBA" id="ARBA00022840"/>
    </source>
</evidence>
<keyword evidence="4 10" id="KW-0808">Transferase</keyword>
<protein>
    <recommendedName>
        <fullName evidence="3">glycerol kinase</fullName>
        <ecNumber evidence="3">2.7.1.30</ecNumber>
    </recommendedName>
    <alternativeName>
        <fullName evidence="9">ATP:glycerol 3-phosphotransferase</fullName>
    </alternativeName>
</protein>
<reference evidence="13" key="1">
    <citation type="submission" date="2018-04" db="EMBL/GenBank/DDBJ databases">
        <title>Whole genome sequencing of Hypsizygus marmoreus.</title>
        <authorList>
            <person name="Choi I.-G."/>
            <person name="Min B."/>
            <person name="Kim J.-G."/>
            <person name="Kim S."/>
            <person name="Oh Y.-L."/>
            <person name="Kong W.-S."/>
            <person name="Park H."/>
            <person name="Jeong J."/>
            <person name="Song E.-S."/>
        </authorList>
    </citation>
    <scope>NUCLEOTIDE SEQUENCE [LARGE SCALE GENOMIC DNA]</scope>
    <source>
        <strain evidence="13">51987-8</strain>
    </source>
</reference>
<dbReference type="GO" id="GO:0004370">
    <property type="term" value="F:glycerol kinase activity"/>
    <property type="evidence" value="ECO:0007669"/>
    <property type="project" value="UniProtKB-EC"/>
</dbReference>
<evidence type="ECO:0000259" key="12">
    <source>
        <dbReference type="Pfam" id="PF02782"/>
    </source>
</evidence>